<dbReference type="OrthoDB" id="4168643at2"/>
<feature type="transmembrane region" description="Helical" evidence="2">
    <location>
        <begin position="34"/>
        <end position="56"/>
    </location>
</feature>
<dbReference type="RefSeq" id="WP_048581726.1">
    <property type="nucleotide sequence ID" value="NZ_LFNT01000014.1"/>
</dbReference>
<comment type="caution">
    <text evidence="4">The sequence shown here is derived from an EMBL/GenBank/DDBJ whole genome shotgun (WGS) entry which is preliminary data.</text>
</comment>
<dbReference type="AlphaFoldDB" id="A0A0J7ZFR7"/>
<keyword evidence="2" id="KW-1133">Transmembrane helix</keyword>
<evidence type="ECO:0000256" key="1">
    <source>
        <dbReference type="SAM" id="MobiDB-lite"/>
    </source>
</evidence>
<feature type="domain" description="SAF" evidence="3">
    <location>
        <begin position="62"/>
        <end position="125"/>
    </location>
</feature>
<keyword evidence="2" id="KW-0812">Transmembrane</keyword>
<evidence type="ECO:0000259" key="3">
    <source>
        <dbReference type="SMART" id="SM00858"/>
    </source>
</evidence>
<dbReference type="SMART" id="SM00858">
    <property type="entry name" value="SAF"/>
    <property type="match status" value="1"/>
</dbReference>
<organism evidence="4 5">
    <name type="scientific">Streptomyces viridochromogenes</name>
    <dbReference type="NCBI Taxonomy" id="1938"/>
    <lineage>
        <taxon>Bacteria</taxon>
        <taxon>Bacillati</taxon>
        <taxon>Actinomycetota</taxon>
        <taxon>Actinomycetes</taxon>
        <taxon>Kitasatosporales</taxon>
        <taxon>Streptomycetaceae</taxon>
        <taxon>Streptomyces</taxon>
    </lineage>
</organism>
<evidence type="ECO:0000313" key="5">
    <source>
        <dbReference type="Proteomes" id="UP000037432"/>
    </source>
</evidence>
<dbReference type="InterPro" id="IPR013974">
    <property type="entry name" value="SAF"/>
</dbReference>
<protein>
    <recommendedName>
        <fullName evidence="3">SAF domain-containing protein</fullName>
    </recommendedName>
</protein>
<keyword evidence="2" id="KW-0472">Membrane</keyword>
<dbReference type="Pfam" id="PF08666">
    <property type="entry name" value="SAF"/>
    <property type="match status" value="1"/>
</dbReference>
<dbReference type="PATRIC" id="fig|1938.3.peg.8616"/>
<evidence type="ECO:0000256" key="2">
    <source>
        <dbReference type="SAM" id="Phobius"/>
    </source>
</evidence>
<dbReference type="CDD" id="cd11614">
    <property type="entry name" value="SAF_CpaB_FlgA_like"/>
    <property type="match status" value="1"/>
</dbReference>
<dbReference type="EMBL" id="LFNT01000014">
    <property type="protein sequence ID" value="KMS74247.1"/>
    <property type="molecule type" value="Genomic_DNA"/>
</dbReference>
<feature type="region of interest" description="Disordered" evidence="1">
    <location>
        <begin position="165"/>
        <end position="184"/>
    </location>
</feature>
<reference evidence="4 5" key="1">
    <citation type="submission" date="2015-06" db="EMBL/GenBank/DDBJ databases">
        <authorList>
            <person name="Ju K.-S."/>
            <person name="Doroghazi J.R."/>
            <person name="Metcalf W.W."/>
        </authorList>
    </citation>
    <scope>NUCLEOTIDE SEQUENCE [LARGE SCALE GENOMIC DNA]</scope>
    <source>
        <strain evidence="4 5">NRRL 3414</strain>
    </source>
</reference>
<gene>
    <name evidence="4" type="ORF">ACM01_15150</name>
</gene>
<accession>A0A0J7ZFR7</accession>
<proteinExistence type="predicted"/>
<feature type="region of interest" description="Disordered" evidence="1">
    <location>
        <begin position="1"/>
        <end position="30"/>
    </location>
</feature>
<sequence>MDSTQTSFAPRRDAQRQPDLPVSTGTKKRSGRTWSVPVLLVLVTLIGALGGAVVVARAGDRVDVLAVARDVPVGEKVTAQDVKVVSFADDPGLSPIPAADRASVVGQRAAVDLHPGELLTRSQLSARGGLGDTEQVVGVELKRGFVPRDELRPGDKVAAVVLPAQGADTGSSGSGSAGSGAPDTIEATVKSVGTPDSTGALVVNLVVAPSDGPLLATKAAAKQIALVRQPRQSGS</sequence>
<evidence type="ECO:0000313" key="4">
    <source>
        <dbReference type="EMBL" id="KMS74247.1"/>
    </source>
</evidence>
<name>A0A0J7ZFR7_STRVR</name>
<dbReference type="Proteomes" id="UP000037432">
    <property type="component" value="Unassembled WGS sequence"/>
</dbReference>